<evidence type="ECO:0000313" key="2">
    <source>
        <dbReference type="Proteomes" id="UP000293465"/>
    </source>
</evidence>
<dbReference type="Proteomes" id="UP000293465">
    <property type="component" value="Unassembled WGS sequence"/>
</dbReference>
<evidence type="ECO:0000313" key="1">
    <source>
        <dbReference type="EMBL" id="RYU47351.1"/>
    </source>
</evidence>
<accession>A0A4Q5KLR3</accession>
<proteinExistence type="predicted"/>
<evidence type="ECO:0008006" key="3">
    <source>
        <dbReference type="Google" id="ProtNLM"/>
    </source>
</evidence>
<dbReference type="RefSeq" id="WP_130086704.1">
    <property type="nucleotide sequence ID" value="NZ_SEZJ01000004.1"/>
</dbReference>
<gene>
    <name evidence="1" type="ORF">ERW49_06420</name>
</gene>
<dbReference type="GeneID" id="56274671"/>
<name>A0A4Q5KLR3_9GAMM</name>
<dbReference type="AlphaFoldDB" id="A0A4Q5KLR3"/>
<dbReference type="EMBL" id="SEZJ01000004">
    <property type="protein sequence ID" value="RYU47351.1"/>
    <property type="molecule type" value="Genomic_DNA"/>
</dbReference>
<dbReference type="Gene3D" id="1.25.40.10">
    <property type="entry name" value="Tetratricopeptide repeat domain"/>
    <property type="match status" value="2"/>
</dbReference>
<reference evidence="1 2" key="1">
    <citation type="submission" date="2019-02" db="EMBL/GenBank/DDBJ databases">
        <title>Genome sequences of Aliivibrio finisterrensis strains from farmed Atlantic salmon.</title>
        <authorList>
            <person name="Bowman J.P."/>
        </authorList>
    </citation>
    <scope>NUCLEOTIDE SEQUENCE [LARGE SCALE GENOMIC DNA]</scope>
    <source>
        <strain evidence="1 2">A32</strain>
    </source>
</reference>
<dbReference type="OrthoDB" id="5592888at2"/>
<dbReference type="SUPFAM" id="SSF48452">
    <property type="entry name" value="TPR-like"/>
    <property type="match status" value="2"/>
</dbReference>
<protein>
    <recommendedName>
        <fullName evidence="3">Tetratricopeptide repeat protein</fullName>
    </recommendedName>
</protein>
<sequence length="406" mass="47986">MKRFIQLCIRYANYGMVISVLLIVRQLHAAELSHYNAKKIQYASQLQQEGKLGEAIDVLSLLNPNAKYDQAYIARVLGVFYWQNEQAKKAISELDKSVSLASLDKQSQWQTEKMLADIYYSEYQFSKAISHYQHLLVSEYSTSSDKQRTELASNKNEIYLRVANAYYQKQSWKNCLTYIRQFVPNNSNEKIQKYKLHLVSELQLSFWRPAEKTAQRLIELEPNHKMWWQQLIAAQLQQQKTDKALVNYALAKQQGVRFEAQDFKTLSQLYSQNRLPERAAQIMDEMFLQYPKTKTEPELVRQATYWQMAKEWSNAEKVWQQAAQHNTVHYWSLAKLQAHQKAYKRALISTEKAKSVISVPEYRLMMVRLYYKLSRYNDALAQAKRLNEAYPSEEVKDWIQYLKHKE</sequence>
<organism evidence="1 2">
    <name type="scientific">Aliivibrio finisterrensis</name>
    <dbReference type="NCBI Taxonomy" id="511998"/>
    <lineage>
        <taxon>Bacteria</taxon>
        <taxon>Pseudomonadati</taxon>
        <taxon>Pseudomonadota</taxon>
        <taxon>Gammaproteobacteria</taxon>
        <taxon>Vibrionales</taxon>
        <taxon>Vibrionaceae</taxon>
        <taxon>Aliivibrio</taxon>
    </lineage>
</organism>
<comment type="caution">
    <text evidence="1">The sequence shown here is derived from an EMBL/GenBank/DDBJ whole genome shotgun (WGS) entry which is preliminary data.</text>
</comment>
<dbReference type="InterPro" id="IPR011990">
    <property type="entry name" value="TPR-like_helical_dom_sf"/>
</dbReference>